<gene>
    <name evidence="14" type="ORF">D5R81_18440</name>
</gene>
<comment type="catalytic activity">
    <reaction evidence="1">
        <text>a ribonucleoside 3'-phosphate + H2O = a ribonucleoside + phosphate</text>
        <dbReference type="Rhea" id="RHEA:10144"/>
        <dbReference type="ChEBI" id="CHEBI:13197"/>
        <dbReference type="ChEBI" id="CHEBI:15377"/>
        <dbReference type="ChEBI" id="CHEBI:18254"/>
        <dbReference type="ChEBI" id="CHEBI:43474"/>
        <dbReference type="EC" id="3.1.3.6"/>
    </reaction>
</comment>
<dbReference type="GO" id="GO:0000166">
    <property type="term" value="F:nucleotide binding"/>
    <property type="evidence" value="ECO:0007669"/>
    <property type="project" value="UniProtKB-KW"/>
</dbReference>
<dbReference type="GO" id="GO:0046872">
    <property type="term" value="F:metal ion binding"/>
    <property type="evidence" value="ECO:0007669"/>
    <property type="project" value="UniProtKB-KW"/>
</dbReference>
<comment type="cofactor">
    <cofactor evidence="3">
        <name>a divalent metal cation</name>
        <dbReference type="ChEBI" id="CHEBI:60240"/>
    </cofactor>
</comment>
<dbReference type="CDD" id="cd07410">
    <property type="entry name" value="MPP_CpdB_N"/>
    <property type="match status" value="1"/>
</dbReference>
<evidence type="ECO:0000259" key="12">
    <source>
        <dbReference type="Pfam" id="PF00149"/>
    </source>
</evidence>
<dbReference type="Pfam" id="PF00149">
    <property type="entry name" value="Metallophos"/>
    <property type="match status" value="1"/>
</dbReference>
<evidence type="ECO:0000256" key="6">
    <source>
        <dbReference type="ARBA" id="ARBA00022723"/>
    </source>
</evidence>
<dbReference type="Pfam" id="PF02872">
    <property type="entry name" value="5_nucleotid_C"/>
    <property type="match status" value="1"/>
</dbReference>
<keyword evidence="10" id="KW-0511">Multifunctional enzyme</keyword>
<dbReference type="GO" id="GO:0008254">
    <property type="term" value="F:3'-nucleotidase activity"/>
    <property type="evidence" value="ECO:0007669"/>
    <property type="project" value="UniProtKB-EC"/>
</dbReference>
<dbReference type="PROSITE" id="PS00786">
    <property type="entry name" value="5_NUCLEOTIDASE_2"/>
    <property type="match status" value="1"/>
</dbReference>
<feature type="domain" description="Calcineurin-like phosphoesterase" evidence="12">
    <location>
        <begin position="44"/>
        <end position="293"/>
    </location>
</feature>
<comment type="similarity">
    <text evidence="5 11">Belongs to the 5'-nucleotidase family.</text>
</comment>
<dbReference type="Gene3D" id="3.90.780.10">
    <property type="entry name" value="5'-Nucleotidase, C-terminal domain"/>
    <property type="match status" value="1"/>
</dbReference>
<evidence type="ECO:0000256" key="1">
    <source>
        <dbReference type="ARBA" id="ARBA00000527"/>
    </source>
</evidence>
<keyword evidence="9 11" id="KW-0378">Hydrolase</keyword>
<proteinExistence type="inferred from homology"/>
<dbReference type="OrthoDB" id="9803927at2"/>
<dbReference type="InterPro" id="IPR041827">
    <property type="entry name" value="CpdB_N"/>
</dbReference>
<evidence type="ECO:0000256" key="10">
    <source>
        <dbReference type="ARBA" id="ARBA00023268"/>
    </source>
</evidence>
<evidence type="ECO:0000256" key="5">
    <source>
        <dbReference type="ARBA" id="ARBA00006654"/>
    </source>
</evidence>
<evidence type="ECO:0000256" key="3">
    <source>
        <dbReference type="ARBA" id="ARBA00001968"/>
    </source>
</evidence>
<evidence type="ECO:0000259" key="13">
    <source>
        <dbReference type="Pfam" id="PF02872"/>
    </source>
</evidence>
<evidence type="ECO:0000256" key="11">
    <source>
        <dbReference type="RuleBase" id="RU362119"/>
    </source>
</evidence>
<evidence type="ECO:0000313" key="14">
    <source>
        <dbReference type="EMBL" id="RJY05847.1"/>
    </source>
</evidence>
<dbReference type="NCBIfam" id="NF006938">
    <property type="entry name" value="PRK09420.1"/>
    <property type="match status" value="1"/>
</dbReference>
<keyword evidence="7 11" id="KW-0732">Signal</keyword>
<evidence type="ECO:0000256" key="7">
    <source>
        <dbReference type="ARBA" id="ARBA00022729"/>
    </source>
</evidence>
<dbReference type="AlphaFoldDB" id="A0A3A6TCW2"/>
<dbReference type="PRINTS" id="PR01607">
    <property type="entry name" value="APYRASEFAMLY"/>
</dbReference>
<feature type="signal peptide" evidence="11">
    <location>
        <begin position="1"/>
        <end position="27"/>
    </location>
</feature>
<evidence type="ECO:0000256" key="2">
    <source>
        <dbReference type="ARBA" id="ARBA00001730"/>
    </source>
</evidence>
<comment type="subcellular location">
    <subcellularLocation>
        <location evidence="4">Cell envelope</location>
    </subcellularLocation>
</comment>
<keyword evidence="8 11" id="KW-0547">Nucleotide-binding</keyword>
<dbReference type="InterPro" id="IPR029052">
    <property type="entry name" value="Metallo-depent_PP-like"/>
</dbReference>
<dbReference type="PROSITE" id="PS51257">
    <property type="entry name" value="PROKAR_LIPOPROTEIN"/>
    <property type="match status" value="1"/>
</dbReference>
<dbReference type="GO" id="GO:0009166">
    <property type="term" value="P:nucleotide catabolic process"/>
    <property type="evidence" value="ECO:0007669"/>
    <property type="project" value="InterPro"/>
</dbReference>
<sequence>MIFGNKSQLKTKTAIALAVAASLGLTACNSDNNDKKNHKDQIKLRVMETSDLHTNIMDYNYYKDAEDQTIGLARVASIVKSARAEVKNSVLVDNGDLLQGSPMGDYMADEFKKNNNALTDTHPAYKAMNLLDYDVGNIGNHEFNFGLEFLDQSIAGANFPYINSNVICDTNCGNDELDKYDNRFTPYIIKEKVVVDTDGDEHKIKVGYIGFVPPQIMLWDAKNLAGRVEANSIIESAKIYVPQMKAEGADIIVAIPHSGIGNPDDKNPDMENAVYKLTQVDGIDAVMFGHSHQVFPSEKYADLENADIEKGTINGTASVMPGRWGDNLGIVDLVLEKDGDSWTVVDSQSSTRAIFDANEKTPLVTVDKDIHDAVELEHKGTRAYVNAPIGKASANMYSFLSMAQDDPTVQIVADAQMWYAQDKLPENLKSLPILSAAAPFKAGGRYSDSDSDQYVQVDKGNLAIKDAADLYLYPNTMVALKITGNELKEWLECSANQYNQIDPAKTEMQQLINRDGHPTYNFDSIDGVTYKIDVTKPSNYDRDCVAQDITGGSQRIIDLEYQDQPVTADQEFVVITNNYRGFGGKFAGTGADYIVHDFAVENRQVLTDYIKEKSEFDPKTGESAKEINTEANYNWNFKNIDSSVELNVTFETQDSEKTHNFVEANKRRAMEKLAVEDTVPGFAIYSIDMTQELED</sequence>
<keyword evidence="15" id="KW-1185">Reference proteome</keyword>
<dbReference type="InterPro" id="IPR008334">
    <property type="entry name" value="5'-Nucleotdase_C"/>
</dbReference>
<feature type="chain" id="PRO_5017102169" evidence="11">
    <location>
        <begin position="28"/>
        <end position="695"/>
    </location>
</feature>
<dbReference type="RefSeq" id="WP_121855064.1">
    <property type="nucleotide sequence ID" value="NZ_CP037952.1"/>
</dbReference>
<dbReference type="InterPro" id="IPR004843">
    <property type="entry name" value="Calcineurin-like_PHP"/>
</dbReference>
<dbReference type="EMBL" id="QYYH01000182">
    <property type="protein sequence ID" value="RJY05847.1"/>
    <property type="molecule type" value="Genomic_DNA"/>
</dbReference>
<accession>A0A3A6TCW2</accession>
<comment type="catalytic activity">
    <reaction evidence="2">
        <text>a nucleoside 2',3'-cyclic phosphate + H2O = a nucleoside 3'-phosphate + H(+)</text>
        <dbReference type="Rhea" id="RHEA:19621"/>
        <dbReference type="ChEBI" id="CHEBI:15377"/>
        <dbReference type="ChEBI" id="CHEBI:15378"/>
        <dbReference type="ChEBI" id="CHEBI:66949"/>
        <dbReference type="ChEBI" id="CHEBI:66954"/>
        <dbReference type="EC" id="3.1.4.16"/>
    </reaction>
</comment>
<dbReference type="InterPro" id="IPR006179">
    <property type="entry name" value="5_nucleotidase/apyrase"/>
</dbReference>
<dbReference type="PANTHER" id="PTHR11575">
    <property type="entry name" value="5'-NUCLEOTIDASE-RELATED"/>
    <property type="match status" value="1"/>
</dbReference>
<name>A0A3A6TCW2_9GAMM</name>
<dbReference type="InterPro" id="IPR006146">
    <property type="entry name" value="5'-Nucleotdase_CS"/>
</dbReference>
<evidence type="ECO:0000313" key="15">
    <source>
        <dbReference type="Proteomes" id="UP000273022"/>
    </source>
</evidence>
<evidence type="ECO:0000256" key="4">
    <source>
        <dbReference type="ARBA" id="ARBA00004196"/>
    </source>
</evidence>
<evidence type="ECO:0000256" key="9">
    <source>
        <dbReference type="ARBA" id="ARBA00022801"/>
    </source>
</evidence>
<dbReference type="SUPFAM" id="SSF56300">
    <property type="entry name" value="Metallo-dependent phosphatases"/>
    <property type="match status" value="1"/>
</dbReference>
<reference evidence="14 15" key="1">
    <citation type="submission" date="2018-09" db="EMBL/GenBank/DDBJ databases">
        <title>Phylogeny of the Shewanellaceae, and recommendation for two new genera, Pseudoshewanella and Parashewanella.</title>
        <authorList>
            <person name="Wang G."/>
        </authorList>
    </citation>
    <scope>NUCLEOTIDE SEQUENCE [LARGE SCALE GENOMIC DNA]</scope>
    <source>
        <strain evidence="14 15">KCTC 22492</strain>
    </source>
</reference>
<dbReference type="Gene3D" id="3.60.21.10">
    <property type="match status" value="1"/>
</dbReference>
<dbReference type="SUPFAM" id="SSF55816">
    <property type="entry name" value="5'-nucleotidase (syn. UDP-sugar hydrolase), C-terminal domain"/>
    <property type="match status" value="1"/>
</dbReference>
<dbReference type="PANTHER" id="PTHR11575:SF6">
    <property type="entry name" value="2',3'-CYCLIC-NUCLEOTIDE 2'-PHOSPHODIESTERASE_3'-NUCLEOTIDASE"/>
    <property type="match status" value="1"/>
</dbReference>
<dbReference type="GO" id="GO:0008663">
    <property type="term" value="F:2',3'-cyclic-nucleotide 2'-phosphodiesterase activity"/>
    <property type="evidence" value="ECO:0007669"/>
    <property type="project" value="UniProtKB-EC"/>
</dbReference>
<keyword evidence="6" id="KW-0479">Metal-binding</keyword>
<comment type="caution">
    <text evidence="14">The sequence shown here is derived from an EMBL/GenBank/DDBJ whole genome shotgun (WGS) entry which is preliminary data.</text>
</comment>
<dbReference type="InterPro" id="IPR036907">
    <property type="entry name" value="5'-Nucleotdase_C_sf"/>
</dbReference>
<protein>
    <submittedName>
        <fullName evidence="14">Bifunctional 2',3'-cyclic-nucleotide 2'-phosphodiesterase/3'-nucleotidase</fullName>
    </submittedName>
</protein>
<dbReference type="Proteomes" id="UP000273022">
    <property type="component" value="Unassembled WGS sequence"/>
</dbReference>
<dbReference type="GO" id="GO:0030288">
    <property type="term" value="C:outer membrane-bounded periplasmic space"/>
    <property type="evidence" value="ECO:0007669"/>
    <property type="project" value="TreeGrafter"/>
</dbReference>
<evidence type="ECO:0000256" key="8">
    <source>
        <dbReference type="ARBA" id="ARBA00022741"/>
    </source>
</evidence>
<organism evidence="14 15">
    <name type="scientific">Parashewanella spongiae</name>
    <dbReference type="NCBI Taxonomy" id="342950"/>
    <lineage>
        <taxon>Bacteria</taxon>
        <taxon>Pseudomonadati</taxon>
        <taxon>Pseudomonadota</taxon>
        <taxon>Gammaproteobacteria</taxon>
        <taxon>Alteromonadales</taxon>
        <taxon>Shewanellaceae</taxon>
        <taxon>Parashewanella</taxon>
    </lineage>
</organism>
<feature type="domain" description="5'-Nucleotidase C-terminal" evidence="13">
    <location>
        <begin position="389"/>
        <end position="584"/>
    </location>
</feature>